<protein>
    <submittedName>
        <fullName evidence="2">Uncharacterized protein</fullName>
    </submittedName>
</protein>
<reference evidence="2" key="1">
    <citation type="submission" date="2020-05" db="EMBL/GenBank/DDBJ databases">
        <title>Phylogenomic resolution of chytrid fungi.</title>
        <authorList>
            <person name="Stajich J.E."/>
            <person name="Amses K."/>
            <person name="Simmons R."/>
            <person name="Seto K."/>
            <person name="Myers J."/>
            <person name="Bonds A."/>
            <person name="Quandt C.A."/>
            <person name="Barry K."/>
            <person name="Liu P."/>
            <person name="Grigoriev I."/>
            <person name="Longcore J.E."/>
            <person name="James T.Y."/>
        </authorList>
    </citation>
    <scope>NUCLEOTIDE SEQUENCE</scope>
    <source>
        <strain evidence="2">JEL0318</strain>
    </source>
</reference>
<organism evidence="2 3">
    <name type="scientific">Rhizophlyctis rosea</name>
    <dbReference type="NCBI Taxonomy" id="64517"/>
    <lineage>
        <taxon>Eukaryota</taxon>
        <taxon>Fungi</taxon>
        <taxon>Fungi incertae sedis</taxon>
        <taxon>Chytridiomycota</taxon>
        <taxon>Chytridiomycota incertae sedis</taxon>
        <taxon>Chytridiomycetes</taxon>
        <taxon>Rhizophlyctidales</taxon>
        <taxon>Rhizophlyctidaceae</taxon>
        <taxon>Rhizophlyctis</taxon>
    </lineage>
</organism>
<comment type="caution">
    <text evidence="2">The sequence shown here is derived from an EMBL/GenBank/DDBJ whole genome shotgun (WGS) entry which is preliminary data.</text>
</comment>
<evidence type="ECO:0000256" key="1">
    <source>
        <dbReference type="SAM" id="MobiDB-lite"/>
    </source>
</evidence>
<evidence type="ECO:0000313" key="3">
    <source>
        <dbReference type="Proteomes" id="UP001212841"/>
    </source>
</evidence>
<dbReference type="EMBL" id="JADGJD010000968">
    <property type="protein sequence ID" value="KAJ3047399.1"/>
    <property type="molecule type" value="Genomic_DNA"/>
</dbReference>
<feature type="compositionally biased region" description="Low complexity" evidence="1">
    <location>
        <begin position="133"/>
        <end position="145"/>
    </location>
</feature>
<accession>A0AAD5X1T2</accession>
<evidence type="ECO:0000313" key="2">
    <source>
        <dbReference type="EMBL" id="KAJ3047399.1"/>
    </source>
</evidence>
<proteinExistence type="predicted"/>
<gene>
    <name evidence="2" type="ORF">HK097_011558</name>
</gene>
<dbReference type="Proteomes" id="UP001212841">
    <property type="component" value="Unassembled WGS sequence"/>
</dbReference>
<dbReference type="AlphaFoldDB" id="A0AAD5X1T2"/>
<keyword evidence="3" id="KW-1185">Reference proteome</keyword>
<feature type="region of interest" description="Disordered" evidence="1">
    <location>
        <begin position="99"/>
        <end position="194"/>
    </location>
</feature>
<sequence length="586" mass="66117">MANFDPINQLNPILKSVLTDFLSKIDVHPHLLGCIAFCNIFEELGSRALLLILQCLAARAPKAELFRFHYGLFTKTGLKCHPTTASAISELAELFNAASEKSYPPQSESSRILEEEEDGHETSTRPKKRKRISATTWSSAKAAKAPTLSMLTRSRKAMEAANAGEEGGEEDEEATKRDSGGAAALAGDDTDVGMNLRSGRTRAKEPLGQVRNHEAGQSLALELTPETTMRKEWLPMGDQNFAPAAETSHMIEVDKPLFNSLEEQVAHEMDKLTVEGYFIHYKDDLIVHLVNRIRYSYQLYLQGDATLKGVGKMRPSKLKGQNRHRTVAEVLEGLLGKTAEQTGSSNWAKGIRKAVQGEDPKHKRLRKVSRHVEKEREKITIHYFATLLHHGYLRAKGVEVSGFSKDRNHSCTVRNVHDLVEGVDDLEGLGSSFTACTAFGETAFRGLLEAKIRLALIIVKVLRQRGEEVWKNCKESTKYVDDKYGFHTTRHDLNVLPEFEEGEEGLYREVERRLDGLSAARRTRRRYLDRTAARGMKKGDDVLKEDPEYQSLLEVERRVQKAKTSWINSRRRKDKAHAWFPTRINL</sequence>
<name>A0AAD5X1T2_9FUNG</name>